<dbReference type="EC" id="3.4.13.21" evidence="10"/>
<evidence type="ECO:0000256" key="8">
    <source>
        <dbReference type="ARBA" id="ARBA00050239"/>
    </source>
</evidence>
<keyword evidence="5" id="KW-0378">Hydrolase</keyword>
<evidence type="ECO:0000256" key="9">
    <source>
        <dbReference type="ARBA" id="ARBA00058347"/>
    </source>
</evidence>
<comment type="subcellular location">
    <subcellularLocation>
        <location evidence="1">Cytoplasm</location>
    </subcellularLocation>
</comment>
<organism evidence="12 13">
    <name type="scientific">Gryllus longicercus</name>
    <dbReference type="NCBI Taxonomy" id="2509291"/>
    <lineage>
        <taxon>Eukaryota</taxon>
        <taxon>Metazoa</taxon>
        <taxon>Ecdysozoa</taxon>
        <taxon>Arthropoda</taxon>
        <taxon>Hexapoda</taxon>
        <taxon>Insecta</taxon>
        <taxon>Pterygota</taxon>
        <taxon>Neoptera</taxon>
        <taxon>Polyneoptera</taxon>
        <taxon>Orthoptera</taxon>
        <taxon>Ensifera</taxon>
        <taxon>Gryllidea</taxon>
        <taxon>Grylloidea</taxon>
        <taxon>Gryllidae</taxon>
        <taxon>Gryllinae</taxon>
        <taxon>Gryllus</taxon>
    </lineage>
</organism>
<dbReference type="InterPro" id="IPR005320">
    <property type="entry name" value="Peptidase_S51"/>
</dbReference>
<comment type="similarity">
    <text evidence="2">Belongs to the peptidase S51 family.</text>
</comment>
<accession>A0AAN9VKU1</accession>
<evidence type="ECO:0000256" key="5">
    <source>
        <dbReference type="ARBA" id="ARBA00022801"/>
    </source>
</evidence>
<dbReference type="PANTHER" id="PTHR20842">
    <property type="entry name" value="PROTEASE S51 ALPHA-ASPARTYL DIPEPTIDASE"/>
    <property type="match status" value="1"/>
</dbReference>
<evidence type="ECO:0000313" key="12">
    <source>
        <dbReference type="EMBL" id="KAK7865101.1"/>
    </source>
</evidence>
<dbReference type="NCBIfam" id="NF003642">
    <property type="entry name" value="PRK05282.1"/>
    <property type="match status" value="1"/>
</dbReference>
<dbReference type="PANTHER" id="PTHR20842:SF0">
    <property type="entry name" value="ALPHA-ASPARTYL DIPEPTIDASE"/>
    <property type="match status" value="1"/>
</dbReference>
<dbReference type="CDD" id="cd03146">
    <property type="entry name" value="GAT1_Peptidase_E"/>
    <property type="match status" value="1"/>
</dbReference>
<proteinExistence type="inferred from homology"/>
<evidence type="ECO:0000256" key="7">
    <source>
        <dbReference type="ARBA" id="ARBA00022997"/>
    </source>
</evidence>
<dbReference type="GO" id="GO:0016805">
    <property type="term" value="F:dipeptidase activity"/>
    <property type="evidence" value="ECO:0007669"/>
    <property type="project" value="UniProtKB-KW"/>
</dbReference>
<dbReference type="GO" id="GO:0008236">
    <property type="term" value="F:serine-type peptidase activity"/>
    <property type="evidence" value="ECO:0007669"/>
    <property type="project" value="UniProtKB-KW"/>
</dbReference>
<dbReference type="Proteomes" id="UP001378592">
    <property type="component" value="Unassembled WGS sequence"/>
</dbReference>
<dbReference type="GO" id="GO:0006508">
    <property type="term" value="P:proteolysis"/>
    <property type="evidence" value="ECO:0007669"/>
    <property type="project" value="UniProtKB-KW"/>
</dbReference>
<evidence type="ECO:0000313" key="13">
    <source>
        <dbReference type="Proteomes" id="UP001378592"/>
    </source>
</evidence>
<dbReference type="AlphaFoldDB" id="A0AAN9VKU1"/>
<dbReference type="Gene3D" id="3.40.50.880">
    <property type="match status" value="1"/>
</dbReference>
<keyword evidence="3" id="KW-0963">Cytoplasm</keyword>
<reference evidence="12 13" key="1">
    <citation type="submission" date="2024-03" db="EMBL/GenBank/DDBJ databases">
        <title>The genome assembly and annotation of the cricket Gryllus longicercus Weissman &amp; Gray.</title>
        <authorList>
            <person name="Szrajer S."/>
            <person name="Gray D."/>
            <person name="Ylla G."/>
        </authorList>
    </citation>
    <scope>NUCLEOTIDE SEQUENCE [LARGE SCALE GENOMIC DNA]</scope>
    <source>
        <strain evidence="12">DAG 2021-001</strain>
        <tissue evidence="12">Whole body minus gut</tissue>
    </source>
</reference>
<evidence type="ECO:0000256" key="11">
    <source>
        <dbReference type="ARBA" id="ARBA00075877"/>
    </source>
</evidence>
<evidence type="ECO:0000256" key="2">
    <source>
        <dbReference type="ARBA" id="ARBA00006534"/>
    </source>
</evidence>
<evidence type="ECO:0000256" key="1">
    <source>
        <dbReference type="ARBA" id="ARBA00004496"/>
    </source>
</evidence>
<dbReference type="InterPro" id="IPR029062">
    <property type="entry name" value="Class_I_gatase-like"/>
</dbReference>
<dbReference type="Pfam" id="PF03575">
    <property type="entry name" value="Peptidase_S51"/>
    <property type="match status" value="1"/>
</dbReference>
<evidence type="ECO:0000256" key="6">
    <source>
        <dbReference type="ARBA" id="ARBA00022825"/>
    </source>
</evidence>
<comment type="caution">
    <text evidence="12">The sequence shown here is derived from an EMBL/GenBank/DDBJ whole genome shotgun (WGS) entry which is preliminary data.</text>
</comment>
<gene>
    <name evidence="12" type="ORF">R5R35_014634</name>
</gene>
<keyword evidence="6" id="KW-0720">Serine protease</keyword>
<keyword evidence="7" id="KW-0224">Dipeptidase</keyword>
<dbReference type="SUPFAM" id="SSF52317">
    <property type="entry name" value="Class I glutamine amidotransferase-like"/>
    <property type="match status" value="1"/>
</dbReference>
<protein>
    <recommendedName>
        <fullName evidence="10">dipeptidase E</fullName>
        <ecNumber evidence="10">3.4.13.21</ecNumber>
    </recommendedName>
    <alternativeName>
        <fullName evidence="11">Asp-specific dipeptidase</fullName>
    </alternativeName>
</protein>
<comment type="function">
    <text evidence="9">Hydrolyzes dipeptides containing N-terminal aspartate residues.</text>
</comment>
<keyword evidence="13" id="KW-1185">Reference proteome</keyword>
<dbReference type="FunFam" id="3.40.50.880:FF:000007">
    <property type="entry name" value="Peptidase E"/>
    <property type="match status" value="1"/>
</dbReference>
<name>A0AAN9VKU1_9ORTH</name>
<comment type="catalytic activity">
    <reaction evidence="8">
        <text>Dipeptidase E catalyzes the hydrolysis of dipeptides Asp-|-Xaa. It does not act on peptides with N-terminal Glu, Asn or Gln, nor does it cleave isoaspartyl peptides.</text>
        <dbReference type="EC" id="3.4.13.21"/>
    </reaction>
</comment>
<evidence type="ECO:0000256" key="3">
    <source>
        <dbReference type="ARBA" id="ARBA00022490"/>
    </source>
</evidence>
<dbReference type="GO" id="GO:0005737">
    <property type="term" value="C:cytoplasm"/>
    <property type="evidence" value="ECO:0007669"/>
    <property type="project" value="UniProtKB-SubCell"/>
</dbReference>
<keyword evidence="4" id="KW-0645">Protease</keyword>
<evidence type="ECO:0000256" key="10">
    <source>
        <dbReference type="ARBA" id="ARBA00066675"/>
    </source>
</evidence>
<sequence length="243" mass="26833">MGVSRQILLLSSSTVHGTEYLKYAENEIKSFLKNKNVQRILFIPYALQNHDEYTDKIRSAFVKLGYEVDGIHKTSDPILALNQAQAVYVGGGNTFQLLKSLYDNSLLEPIRKKVLQEGLPYIGSSAGSNVATVSICTTNDMPIVYPPSFKALGLVPFNINPHFLDADPTSKHMGETREERIKQYHELPDVPPVLGLREGCMLHVDGDKATLKGISGAKLFDPSKGASDYEVGSDVSFLLNIQF</sequence>
<evidence type="ECO:0000256" key="4">
    <source>
        <dbReference type="ARBA" id="ARBA00022670"/>
    </source>
</evidence>
<dbReference type="EMBL" id="JAZDUA010000186">
    <property type="protein sequence ID" value="KAK7865101.1"/>
    <property type="molecule type" value="Genomic_DNA"/>
</dbReference>